<gene>
    <name evidence="2" type="ordered locus">AciPR4_2558</name>
</gene>
<dbReference type="STRING" id="401053.AciPR4_2558"/>
<dbReference type="PANTHER" id="PTHR43031:SF17">
    <property type="entry name" value="SULFURTRANSFERASE YTWF-RELATED"/>
    <property type="match status" value="1"/>
</dbReference>
<dbReference type="OrthoDB" id="9800872at2"/>
<keyword evidence="3" id="KW-1185">Reference proteome</keyword>
<evidence type="ECO:0000259" key="1">
    <source>
        <dbReference type="PROSITE" id="PS50206"/>
    </source>
</evidence>
<dbReference type="InterPro" id="IPR036873">
    <property type="entry name" value="Rhodanese-like_dom_sf"/>
</dbReference>
<protein>
    <submittedName>
        <fullName evidence="2">Rhodanese domain protein</fullName>
    </submittedName>
</protein>
<dbReference type="eggNOG" id="COG0607">
    <property type="taxonomic scope" value="Bacteria"/>
</dbReference>
<feature type="domain" description="Rhodanese" evidence="1">
    <location>
        <begin position="17"/>
        <end position="106"/>
    </location>
</feature>
<dbReference type="PROSITE" id="PS50206">
    <property type="entry name" value="RHODANESE_3"/>
    <property type="match status" value="1"/>
</dbReference>
<dbReference type="InterPro" id="IPR001763">
    <property type="entry name" value="Rhodanese-like_dom"/>
</dbReference>
<evidence type="ECO:0000313" key="2">
    <source>
        <dbReference type="EMBL" id="ADV83336.1"/>
    </source>
</evidence>
<dbReference type="Pfam" id="PF00581">
    <property type="entry name" value="Rhodanese"/>
    <property type="match status" value="1"/>
</dbReference>
<dbReference type="EMBL" id="CP002467">
    <property type="protein sequence ID" value="ADV83336.1"/>
    <property type="molecule type" value="Genomic_DNA"/>
</dbReference>
<accession>E8V0B8</accession>
<dbReference type="SMART" id="SM00450">
    <property type="entry name" value="RHOD"/>
    <property type="match status" value="1"/>
</dbReference>
<dbReference type="RefSeq" id="WP_013569069.1">
    <property type="nucleotide sequence ID" value="NC_014963.1"/>
</dbReference>
<dbReference type="HOGENOM" id="CLU_089574_13_3_0"/>
<sequence length="108" mass="11920">MLDFETSVAQVKARLDAGDSIVLLDVRESWEIETASIAGTLNIPMGDLPARANNDLDPDGEIVVLCHHGARSLNVTAWLRNQGFERTQSMAGGIEQWSREIDPTVPRY</sequence>
<dbReference type="InterPro" id="IPR050229">
    <property type="entry name" value="GlpE_sulfurtransferase"/>
</dbReference>
<evidence type="ECO:0000313" key="3">
    <source>
        <dbReference type="Proteomes" id="UP000006844"/>
    </source>
</evidence>
<organism evidence="2 3">
    <name type="scientific">Terriglobus saanensis (strain ATCC BAA-1853 / DSM 23119 / SP1PR4)</name>
    <dbReference type="NCBI Taxonomy" id="401053"/>
    <lineage>
        <taxon>Bacteria</taxon>
        <taxon>Pseudomonadati</taxon>
        <taxon>Acidobacteriota</taxon>
        <taxon>Terriglobia</taxon>
        <taxon>Terriglobales</taxon>
        <taxon>Acidobacteriaceae</taxon>
        <taxon>Terriglobus</taxon>
    </lineage>
</organism>
<name>E8V0B8_TERSS</name>
<dbReference type="Proteomes" id="UP000006844">
    <property type="component" value="Chromosome"/>
</dbReference>
<dbReference type="AlphaFoldDB" id="E8V0B8"/>
<dbReference type="PANTHER" id="PTHR43031">
    <property type="entry name" value="FAD-DEPENDENT OXIDOREDUCTASE"/>
    <property type="match status" value="1"/>
</dbReference>
<proteinExistence type="predicted"/>
<dbReference type="KEGG" id="tsa:AciPR4_2558"/>
<dbReference type="SUPFAM" id="SSF52821">
    <property type="entry name" value="Rhodanese/Cell cycle control phosphatase"/>
    <property type="match status" value="1"/>
</dbReference>
<dbReference type="Gene3D" id="3.40.250.10">
    <property type="entry name" value="Rhodanese-like domain"/>
    <property type="match status" value="1"/>
</dbReference>
<reference evidence="2 3" key="1">
    <citation type="journal article" date="2012" name="Stand. Genomic Sci.">
        <title>Complete genome sequence of Terriglobus saanensis type strain SP1PR4(T), an Acidobacteria from tundra soil.</title>
        <authorList>
            <person name="Rawat S.R."/>
            <person name="Mannisto M.K."/>
            <person name="Starovoytov V."/>
            <person name="Goodwin L."/>
            <person name="Nolan M."/>
            <person name="Hauser L."/>
            <person name="Land M."/>
            <person name="Davenport K.W."/>
            <person name="Woyke T."/>
            <person name="Haggblom M.M."/>
        </authorList>
    </citation>
    <scope>NUCLEOTIDE SEQUENCE</scope>
    <source>
        <strain evidence="3">ATCC BAA-1853 / DSM 23119 / SP1PR4</strain>
    </source>
</reference>